<dbReference type="AlphaFoldDB" id="A0A0G1BP15"/>
<feature type="transmembrane region" description="Helical" evidence="1">
    <location>
        <begin position="265"/>
        <end position="288"/>
    </location>
</feature>
<feature type="transmembrane region" description="Helical" evidence="1">
    <location>
        <begin position="82"/>
        <end position="103"/>
    </location>
</feature>
<reference evidence="2 3" key="1">
    <citation type="journal article" date="2015" name="Nature">
        <title>rRNA introns, odd ribosomes, and small enigmatic genomes across a large radiation of phyla.</title>
        <authorList>
            <person name="Brown C.T."/>
            <person name="Hug L.A."/>
            <person name="Thomas B.C."/>
            <person name="Sharon I."/>
            <person name="Castelle C.J."/>
            <person name="Singh A."/>
            <person name="Wilkins M.J."/>
            <person name="Williams K.H."/>
            <person name="Banfield J.F."/>
        </authorList>
    </citation>
    <scope>NUCLEOTIDE SEQUENCE [LARGE SCALE GENOMIC DNA]</scope>
</reference>
<dbReference type="Proteomes" id="UP000033847">
    <property type="component" value="Unassembled WGS sequence"/>
</dbReference>
<accession>A0A0G1BP15</accession>
<feature type="transmembrane region" description="Helical" evidence="1">
    <location>
        <begin position="191"/>
        <end position="213"/>
    </location>
</feature>
<organism evidence="2 3">
    <name type="scientific">candidate division WWE3 bacterium GW2011_GWF1_42_14</name>
    <dbReference type="NCBI Taxonomy" id="1619138"/>
    <lineage>
        <taxon>Bacteria</taxon>
        <taxon>Katanobacteria</taxon>
    </lineage>
</organism>
<dbReference type="EMBL" id="LCCU01000003">
    <property type="protein sequence ID" value="KKS39213.1"/>
    <property type="molecule type" value="Genomic_DNA"/>
</dbReference>
<sequence>MKIILLSLLLLDTGPIGLLIRFVKAFFEVAGNWPSGQPFSMDTMLLEAFKVMAFQEVGIAIDDFVINLTKTPQIYGTPIGELLGVGVAVVAAPVLIFAAVRFWRTNAETIKSAPIGDMPPVVDTARMYVKFGILFSIAGTCVYISQWVLDLSYTLVYELVQALYGGQGTSAETWSIIVERVLEKPTIEMLLALWGVTVILGLGIVVVLFWRFIRFLWANIEFFMLAARTVDDPNYSLWIPILSYLKWLTLLILTVLIILIGPRFIVVFTGLNGFFMVLALGVVLYAGIKIPTLCGDFIDVEIARIEGNEDISVDFLKRERILTSRIISVGKKAVQIASPQAGVTIATAEEVLREVKSGNVEEAYNSFSRNFSKHDVATENSNRDISNADEGVSISVNTDTVETSEASISNSEPIQVNIKKSTSPLPESYISKMLELDSSLPKNQALIGLVTAKYEGGNVGSYENLLEDARFRIESLSSDDPEFLAWASKGRDVVSRIKGE</sequence>
<feature type="transmembrane region" description="Helical" evidence="1">
    <location>
        <begin position="234"/>
        <end position="259"/>
    </location>
</feature>
<keyword evidence="1" id="KW-0472">Membrane</keyword>
<proteinExistence type="predicted"/>
<gene>
    <name evidence="2" type="ORF">UV00_C0003G0045</name>
</gene>
<protein>
    <submittedName>
        <fullName evidence="2">Uncharacterized protein</fullName>
    </submittedName>
</protein>
<keyword evidence="1" id="KW-1133">Transmembrane helix</keyword>
<evidence type="ECO:0000256" key="1">
    <source>
        <dbReference type="SAM" id="Phobius"/>
    </source>
</evidence>
<keyword evidence="1" id="KW-0812">Transmembrane</keyword>
<feature type="transmembrane region" description="Helical" evidence="1">
    <location>
        <begin position="128"/>
        <end position="149"/>
    </location>
</feature>
<evidence type="ECO:0000313" key="2">
    <source>
        <dbReference type="EMBL" id="KKS39213.1"/>
    </source>
</evidence>
<evidence type="ECO:0000313" key="3">
    <source>
        <dbReference type="Proteomes" id="UP000033847"/>
    </source>
</evidence>
<name>A0A0G1BP15_UNCKA</name>
<comment type="caution">
    <text evidence="2">The sequence shown here is derived from an EMBL/GenBank/DDBJ whole genome shotgun (WGS) entry which is preliminary data.</text>
</comment>